<gene>
    <name evidence="1" type="ORF">GFB56_18880</name>
</gene>
<evidence type="ECO:0000313" key="1">
    <source>
        <dbReference type="EMBL" id="MBM3092851.1"/>
    </source>
</evidence>
<comment type="caution">
    <text evidence="1">The sequence shown here is derived from an EMBL/GenBank/DDBJ whole genome shotgun (WGS) entry which is preliminary data.</text>
</comment>
<dbReference type="Proteomes" id="UP000744980">
    <property type="component" value="Unassembled WGS sequence"/>
</dbReference>
<dbReference type="RefSeq" id="WP_057218555.1">
    <property type="nucleotide sequence ID" value="NZ_CP083373.1"/>
</dbReference>
<evidence type="ECO:0000313" key="2">
    <source>
        <dbReference type="Proteomes" id="UP000744980"/>
    </source>
</evidence>
<sequence length="63" mass="7022">MNDAETTRVLGDGSFSVAKKILVIYKLQWLTKTVRMPTTFLGEAELLKNSLDDEALQSNFDAS</sequence>
<proteinExistence type="predicted"/>
<dbReference type="EMBL" id="WXFA01000011">
    <property type="protein sequence ID" value="MBM3092851.1"/>
    <property type="molecule type" value="Genomic_DNA"/>
</dbReference>
<reference evidence="1 2" key="1">
    <citation type="submission" date="2020-01" db="EMBL/GenBank/DDBJ databases">
        <title>Draft genome assembly of Ensifer adhaerens T173.</title>
        <authorList>
            <person name="Craig J.E."/>
            <person name="Stinchcombe J.R."/>
        </authorList>
    </citation>
    <scope>NUCLEOTIDE SEQUENCE [LARGE SCALE GENOMIC DNA]</scope>
    <source>
        <strain evidence="1 2">T173</strain>
    </source>
</reference>
<protein>
    <submittedName>
        <fullName evidence="1">Uncharacterized protein</fullName>
    </submittedName>
</protein>
<dbReference type="AlphaFoldDB" id="A0AAW4FN33"/>
<organism evidence="1 2">
    <name type="scientific">Ensifer canadensis</name>
    <dbReference type="NCBI Taxonomy" id="555315"/>
    <lineage>
        <taxon>Bacteria</taxon>
        <taxon>Pseudomonadati</taxon>
        <taxon>Pseudomonadota</taxon>
        <taxon>Alphaproteobacteria</taxon>
        <taxon>Hyphomicrobiales</taxon>
        <taxon>Rhizobiaceae</taxon>
        <taxon>Sinorhizobium/Ensifer group</taxon>
        <taxon>Ensifer</taxon>
    </lineage>
</organism>
<accession>A0AAW4FN33</accession>
<name>A0AAW4FN33_9HYPH</name>
<keyword evidence="2" id="KW-1185">Reference proteome</keyword>